<comment type="caution">
    <text evidence="2">The sequence shown here is derived from an EMBL/GenBank/DDBJ whole genome shotgun (WGS) entry which is preliminary data.</text>
</comment>
<feature type="region of interest" description="Disordered" evidence="1">
    <location>
        <begin position="1"/>
        <end position="30"/>
    </location>
</feature>
<reference evidence="2" key="2">
    <citation type="submission" date="2021-02" db="EMBL/GenBank/DDBJ databases">
        <authorList>
            <person name="Kimball J.A."/>
            <person name="Haas M.W."/>
            <person name="Macchietto M."/>
            <person name="Kono T."/>
            <person name="Duquette J."/>
            <person name="Shao M."/>
        </authorList>
    </citation>
    <scope>NUCLEOTIDE SEQUENCE</scope>
    <source>
        <tissue evidence="2">Fresh leaf tissue</tissue>
    </source>
</reference>
<organism evidence="2 3">
    <name type="scientific">Zizania palustris</name>
    <name type="common">Northern wild rice</name>
    <dbReference type="NCBI Taxonomy" id="103762"/>
    <lineage>
        <taxon>Eukaryota</taxon>
        <taxon>Viridiplantae</taxon>
        <taxon>Streptophyta</taxon>
        <taxon>Embryophyta</taxon>
        <taxon>Tracheophyta</taxon>
        <taxon>Spermatophyta</taxon>
        <taxon>Magnoliopsida</taxon>
        <taxon>Liliopsida</taxon>
        <taxon>Poales</taxon>
        <taxon>Poaceae</taxon>
        <taxon>BOP clade</taxon>
        <taxon>Oryzoideae</taxon>
        <taxon>Oryzeae</taxon>
        <taxon>Zizaniinae</taxon>
        <taxon>Zizania</taxon>
    </lineage>
</organism>
<dbReference type="AlphaFoldDB" id="A0A8J5TCW4"/>
<dbReference type="Proteomes" id="UP000729402">
    <property type="component" value="Unassembled WGS sequence"/>
</dbReference>
<keyword evidence="3" id="KW-1185">Reference proteome</keyword>
<gene>
    <name evidence="2" type="ORF">GUJ93_ZPchr0007g6284</name>
</gene>
<evidence type="ECO:0000313" key="2">
    <source>
        <dbReference type="EMBL" id="KAG8080080.1"/>
    </source>
</evidence>
<name>A0A8J5TCW4_ZIZPA</name>
<sequence>MESSGDQTRGDEWRGASPQIPPSTRPQRLARVAARGSEAKALSEWTVECRGGNGCERDTPRSAAAAVSAPFFLGRPPATGFFRWVCLLLAPSRARCVWTAYGQRRTSNRRRSRPNKKHR</sequence>
<proteinExistence type="predicted"/>
<accession>A0A8J5TCW4</accession>
<protein>
    <submittedName>
        <fullName evidence="2">Uncharacterized protein</fullName>
    </submittedName>
</protein>
<evidence type="ECO:0000256" key="1">
    <source>
        <dbReference type="SAM" id="MobiDB-lite"/>
    </source>
</evidence>
<dbReference type="EMBL" id="JAAALK010000282">
    <property type="protein sequence ID" value="KAG8080080.1"/>
    <property type="molecule type" value="Genomic_DNA"/>
</dbReference>
<reference evidence="2" key="1">
    <citation type="journal article" date="2021" name="bioRxiv">
        <title>Whole Genome Assembly and Annotation of Northern Wild Rice, Zizania palustris L., Supports a Whole Genome Duplication in the Zizania Genus.</title>
        <authorList>
            <person name="Haas M."/>
            <person name="Kono T."/>
            <person name="Macchietto M."/>
            <person name="Millas R."/>
            <person name="McGilp L."/>
            <person name="Shao M."/>
            <person name="Duquette J."/>
            <person name="Hirsch C.N."/>
            <person name="Kimball J."/>
        </authorList>
    </citation>
    <scope>NUCLEOTIDE SEQUENCE</scope>
    <source>
        <tissue evidence="2">Fresh leaf tissue</tissue>
    </source>
</reference>
<evidence type="ECO:0000313" key="3">
    <source>
        <dbReference type="Proteomes" id="UP000729402"/>
    </source>
</evidence>